<keyword evidence="12" id="KW-0479">Metal-binding</keyword>
<dbReference type="GO" id="GO:0016020">
    <property type="term" value="C:membrane"/>
    <property type="evidence" value="ECO:0007669"/>
    <property type="project" value="InterPro"/>
</dbReference>
<evidence type="ECO:0000256" key="16">
    <source>
        <dbReference type="SAM" id="SignalP"/>
    </source>
</evidence>
<evidence type="ECO:0000313" key="17">
    <source>
        <dbReference type="EMBL" id="KAF2094197.1"/>
    </source>
</evidence>
<dbReference type="GO" id="GO:0005975">
    <property type="term" value="P:carbohydrate metabolic process"/>
    <property type="evidence" value="ECO:0007669"/>
    <property type="project" value="InterPro"/>
</dbReference>
<dbReference type="PANTHER" id="PTHR11742:SF101">
    <property type="entry name" value="MANNOSYL-OLIGOSACCHARIDE ALPHA-1,2-MANNOSIDASE 1B"/>
    <property type="match status" value="1"/>
</dbReference>
<dbReference type="Proteomes" id="UP000799772">
    <property type="component" value="Unassembled WGS sequence"/>
</dbReference>
<protein>
    <recommendedName>
        <fullName evidence="14">alpha-1,2-Mannosidase</fullName>
        <ecNumber evidence="14">3.2.1.-</ecNumber>
    </recommendedName>
</protein>
<evidence type="ECO:0000256" key="8">
    <source>
        <dbReference type="ARBA" id="ARBA00023295"/>
    </source>
</evidence>
<comment type="caution">
    <text evidence="17">The sequence shown here is derived from an EMBL/GenBank/DDBJ whole genome shotgun (WGS) entry which is preliminary data.</text>
</comment>
<accession>A0A9P4M4E2</accession>
<keyword evidence="4 16" id="KW-0732">Signal</keyword>
<dbReference type="GO" id="GO:0005783">
    <property type="term" value="C:endoplasmic reticulum"/>
    <property type="evidence" value="ECO:0007669"/>
    <property type="project" value="TreeGrafter"/>
</dbReference>
<keyword evidence="18" id="KW-1185">Reference proteome</keyword>
<name>A0A9P4M4E2_9PEZI</name>
<keyword evidence="7" id="KW-0325">Glycoprotein</keyword>
<keyword evidence="12" id="KW-0106">Calcium</keyword>
<feature type="signal peptide" evidence="16">
    <location>
        <begin position="1"/>
        <end position="18"/>
    </location>
</feature>
<dbReference type="InterPro" id="IPR050749">
    <property type="entry name" value="Glycosyl_Hydrolase_47"/>
</dbReference>
<evidence type="ECO:0000256" key="1">
    <source>
        <dbReference type="ARBA" id="ARBA00001913"/>
    </source>
</evidence>
<comment type="similarity">
    <text evidence="3 14">Belongs to the glycosyl hydrolase 47 family.</text>
</comment>
<evidence type="ECO:0000256" key="4">
    <source>
        <dbReference type="ARBA" id="ARBA00022729"/>
    </source>
</evidence>
<feature type="compositionally biased region" description="Gly residues" evidence="15">
    <location>
        <begin position="25"/>
        <end position="34"/>
    </location>
</feature>
<dbReference type="GO" id="GO:0005509">
    <property type="term" value="F:calcium ion binding"/>
    <property type="evidence" value="ECO:0007669"/>
    <property type="project" value="InterPro"/>
</dbReference>
<dbReference type="FunFam" id="1.50.10.10:FF:000047">
    <property type="entry name" value="Mannosyl-oligosaccharide alpha-1,2-mannosidase"/>
    <property type="match status" value="1"/>
</dbReference>
<evidence type="ECO:0000313" key="18">
    <source>
        <dbReference type="Proteomes" id="UP000799772"/>
    </source>
</evidence>
<gene>
    <name evidence="17" type="ORF">NA57DRAFT_46968</name>
</gene>
<feature type="active site" evidence="11">
    <location>
        <position position="424"/>
    </location>
</feature>
<evidence type="ECO:0000256" key="6">
    <source>
        <dbReference type="ARBA" id="ARBA00023157"/>
    </source>
</evidence>
<feature type="binding site" evidence="12">
    <location>
        <position position="516"/>
    </location>
    <ligand>
        <name>Ca(2+)</name>
        <dbReference type="ChEBI" id="CHEBI:29108"/>
    </ligand>
</feature>
<dbReference type="GO" id="GO:0004571">
    <property type="term" value="F:mannosyl-oligosaccharide 1,2-alpha-mannosidase activity"/>
    <property type="evidence" value="ECO:0007669"/>
    <property type="project" value="UniProtKB-EC"/>
</dbReference>
<feature type="active site" description="Proton donor" evidence="11">
    <location>
        <position position="137"/>
    </location>
</feature>
<evidence type="ECO:0000256" key="10">
    <source>
        <dbReference type="ARBA" id="ARBA00048605"/>
    </source>
</evidence>
<comment type="cofactor">
    <cofactor evidence="1 12">
        <name>Ca(2+)</name>
        <dbReference type="ChEBI" id="CHEBI:29108"/>
    </cofactor>
</comment>
<feature type="chain" id="PRO_5040408124" description="alpha-1,2-Mannosidase" evidence="16">
    <location>
        <begin position="19"/>
        <end position="528"/>
    </location>
</feature>
<comment type="catalytic activity">
    <reaction evidence="10">
        <text>N(4)-(alpha-D-Man-(1-&gt;2)-alpha-D-Man-(1-&gt;2)-alpha-D-Man-(1-&gt;3)-[alpha-D-Man-(1-&gt;2)-alpha-D-Man-(1-&gt;3)-[alpha-D-Man-(1-&gt;2)-alpha-D-Man-(1-&gt;6)]-alpha-D-Man-(1-&gt;6)]-beta-D-Man-(1-&gt;4)-beta-D-GlcNAc-(1-&gt;4)-beta-D-GlcNAc)-L-asparaginyl-[protein] (N-glucan mannose isomer 9A1,2,3B1,2,3) + 4 H2O = N(4)-(alpha-D-Man-(1-&gt;3)-[alpha-D-Man-(1-&gt;3)-[alpha-D-Man-(1-&gt;6)]-alpha-D-Man-(1-&gt;6)]-beta-D-Man-(1-&gt;4)-beta-D-GlcNAc-(1-&gt;4)-beta-D-GlcNAc)-L-asparaginyl-[protein] (N-glucan mannose isomer 5A1,2) + 4 beta-D-mannose</text>
        <dbReference type="Rhea" id="RHEA:56008"/>
        <dbReference type="Rhea" id="RHEA-COMP:14356"/>
        <dbReference type="Rhea" id="RHEA-COMP:14367"/>
        <dbReference type="ChEBI" id="CHEBI:15377"/>
        <dbReference type="ChEBI" id="CHEBI:28563"/>
        <dbReference type="ChEBI" id="CHEBI:59087"/>
        <dbReference type="ChEBI" id="CHEBI:139493"/>
        <dbReference type="EC" id="3.2.1.113"/>
    </reaction>
</comment>
<dbReference type="SUPFAM" id="SSF48225">
    <property type="entry name" value="Seven-hairpin glycosidases"/>
    <property type="match status" value="1"/>
</dbReference>
<dbReference type="InterPro" id="IPR036026">
    <property type="entry name" value="Seven-hairpin_glycosidases"/>
</dbReference>
<evidence type="ECO:0000256" key="11">
    <source>
        <dbReference type="PIRSR" id="PIRSR601382-1"/>
    </source>
</evidence>
<dbReference type="AlphaFoldDB" id="A0A9P4M4E2"/>
<organism evidence="17 18">
    <name type="scientific">Rhizodiscina lignyota</name>
    <dbReference type="NCBI Taxonomy" id="1504668"/>
    <lineage>
        <taxon>Eukaryota</taxon>
        <taxon>Fungi</taxon>
        <taxon>Dikarya</taxon>
        <taxon>Ascomycota</taxon>
        <taxon>Pezizomycotina</taxon>
        <taxon>Dothideomycetes</taxon>
        <taxon>Pleosporomycetidae</taxon>
        <taxon>Aulographales</taxon>
        <taxon>Rhizodiscinaceae</taxon>
        <taxon>Rhizodiscina</taxon>
    </lineage>
</organism>
<keyword evidence="5 14" id="KW-0378">Hydrolase</keyword>
<feature type="active site" evidence="11">
    <location>
        <position position="283"/>
    </location>
</feature>
<dbReference type="InterPro" id="IPR012341">
    <property type="entry name" value="6hp_glycosidase-like_sf"/>
</dbReference>
<dbReference type="EMBL" id="ML978135">
    <property type="protein sequence ID" value="KAF2094197.1"/>
    <property type="molecule type" value="Genomic_DNA"/>
</dbReference>
<comment type="catalytic activity">
    <reaction evidence="9">
        <text>N(4)-(alpha-D-Man-(1-&gt;2)-alpha-D-Man-(1-&gt;2)-alpha-D-Man-(1-&gt;3)-[alpha-D-Man-(1-&gt;3)-[alpha-D-Man-(1-&gt;2)-alpha-D-Man-(1-&gt;6)]-alpha-D-Man-(1-&gt;6)]-beta-D-Man-(1-&gt;4)-beta-D-GlcNAc-(1-&gt;4)-beta-D-GlcNAc)-L-asparaginyl-[protein] (N-glucan mannose isomer 8A1,2,3B1,3) + 3 H2O = N(4)-(alpha-D-Man-(1-&gt;3)-[alpha-D-Man-(1-&gt;3)-[alpha-D-Man-(1-&gt;6)]-alpha-D-Man-(1-&gt;6)]-beta-D-Man-(1-&gt;4)-beta-D-GlcNAc-(1-&gt;4)-beta-D-GlcNAc)-L-asparaginyl-[protein] (N-glucan mannose isomer 5A1,2) + 3 beta-D-mannose</text>
        <dbReference type="Rhea" id="RHEA:56028"/>
        <dbReference type="Rhea" id="RHEA-COMP:14358"/>
        <dbReference type="Rhea" id="RHEA-COMP:14367"/>
        <dbReference type="ChEBI" id="CHEBI:15377"/>
        <dbReference type="ChEBI" id="CHEBI:28563"/>
        <dbReference type="ChEBI" id="CHEBI:59087"/>
        <dbReference type="ChEBI" id="CHEBI:60628"/>
        <dbReference type="EC" id="3.2.1.113"/>
    </reaction>
</comment>
<dbReference type="PANTHER" id="PTHR11742">
    <property type="entry name" value="MANNOSYL-OLIGOSACCHARIDE ALPHA-1,2-MANNOSIDASE-RELATED"/>
    <property type="match status" value="1"/>
</dbReference>
<keyword evidence="8 14" id="KW-0326">Glycosidase</keyword>
<dbReference type="OrthoDB" id="8118055at2759"/>
<evidence type="ECO:0000256" key="12">
    <source>
        <dbReference type="PIRSR" id="PIRSR601382-2"/>
    </source>
</evidence>
<evidence type="ECO:0000256" key="13">
    <source>
        <dbReference type="PIRSR" id="PIRSR601382-3"/>
    </source>
</evidence>
<feature type="disulfide bond" evidence="13">
    <location>
        <begin position="347"/>
        <end position="376"/>
    </location>
</feature>
<sequence length="528" mass="57461">MRQSIFITLALGLSGALALPQPEPGNGGGSGKPGSGKFPPSGGYGKGGSSQQRAQAVIDAFRFAWSGYSTFCFGHDELHPVSNTCGDSRNGWGASAVDALSTAVVMRQADIVKNITGFIPTVDFTKSSIPITVSLFETTIRYIGGMLAGHDLLTGPVSDLGISKSNIDALISQAVSLADSLKFAFNTPTGIPINDLWINNQSFEAGEVTNGLATIGTLVLEWQHLSDLTGNPEYGQLTQKAESFLLNPKPASSVPFPGLTGTNVDVRTGLFQDALGSWNGGDDSAYEYYLKFFVYDSDADNYRNRWTTAADSTIKHLASHPSSRPDLTFLASFNGTDLIFESQHLTCFDGGNFILGGNVLGRQDYIDFGLMLVDGCHDTYESDVTGIGPEAFSWNTTTLPANQTAFYERSGFWIQDGLYDLRPEVIESYYYAYRITRDSKYQDWAWEAFQAINATTRTNSGFSDVSNVNTPGGGQKGDLQESFLFAEVMKYSYLIFAEDAEYQVDFHGENQFVFNTEAHPLKVHGKPI</sequence>
<comment type="pathway">
    <text evidence="2">Protein modification; protein glycosylation.</text>
</comment>
<keyword evidence="6 13" id="KW-1015">Disulfide bond</keyword>
<feature type="region of interest" description="Disordered" evidence="15">
    <location>
        <begin position="20"/>
        <end position="50"/>
    </location>
</feature>
<evidence type="ECO:0000256" key="15">
    <source>
        <dbReference type="SAM" id="MobiDB-lite"/>
    </source>
</evidence>
<evidence type="ECO:0000256" key="5">
    <source>
        <dbReference type="ARBA" id="ARBA00022801"/>
    </source>
</evidence>
<dbReference type="InterPro" id="IPR001382">
    <property type="entry name" value="Glyco_hydro_47"/>
</dbReference>
<dbReference type="GO" id="GO:0036503">
    <property type="term" value="P:ERAD pathway"/>
    <property type="evidence" value="ECO:0007669"/>
    <property type="project" value="UniProtKB-ARBA"/>
</dbReference>
<evidence type="ECO:0000256" key="7">
    <source>
        <dbReference type="ARBA" id="ARBA00023180"/>
    </source>
</evidence>
<dbReference type="EC" id="3.2.1.-" evidence="14"/>
<feature type="active site" description="Proton donor" evidence="11">
    <location>
        <position position="390"/>
    </location>
</feature>
<dbReference type="Pfam" id="PF01532">
    <property type="entry name" value="Glyco_hydro_47"/>
    <property type="match status" value="1"/>
</dbReference>
<evidence type="ECO:0000256" key="2">
    <source>
        <dbReference type="ARBA" id="ARBA00004922"/>
    </source>
</evidence>
<evidence type="ECO:0000256" key="9">
    <source>
        <dbReference type="ARBA" id="ARBA00047669"/>
    </source>
</evidence>
<dbReference type="PRINTS" id="PR00747">
    <property type="entry name" value="GLYHDRLASE47"/>
</dbReference>
<evidence type="ECO:0000256" key="3">
    <source>
        <dbReference type="ARBA" id="ARBA00007658"/>
    </source>
</evidence>
<evidence type="ECO:0000256" key="14">
    <source>
        <dbReference type="RuleBase" id="RU361193"/>
    </source>
</evidence>
<dbReference type="Gene3D" id="1.50.10.10">
    <property type="match status" value="1"/>
</dbReference>
<reference evidence="17" key="1">
    <citation type="journal article" date="2020" name="Stud. Mycol.">
        <title>101 Dothideomycetes genomes: a test case for predicting lifestyles and emergence of pathogens.</title>
        <authorList>
            <person name="Haridas S."/>
            <person name="Albert R."/>
            <person name="Binder M."/>
            <person name="Bloem J."/>
            <person name="Labutti K."/>
            <person name="Salamov A."/>
            <person name="Andreopoulos B."/>
            <person name="Baker S."/>
            <person name="Barry K."/>
            <person name="Bills G."/>
            <person name="Bluhm B."/>
            <person name="Cannon C."/>
            <person name="Castanera R."/>
            <person name="Culley D."/>
            <person name="Daum C."/>
            <person name="Ezra D."/>
            <person name="Gonzalez J."/>
            <person name="Henrissat B."/>
            <person name="Kuo A."/>
            <person name="Liang C."/>
            <person name="Lipzen A."/>
            <person name="Lutzoni F."/>
            <person name="Magnuson J."/>
            <person name="Mondo S."/>
            <person name="Nolan M."/>
            <person name="Ohm R."/>
            <person name="Pangilinan J."/>
            <person name="Park H.-J."/>
            <person name="Ramirez L."/>
            <person name="Alfaro M."/>
            <person name="Sun H."/>
            <person name="Tritt A."/>
            <person name="Yoshinaga Y."/>
            <person name="Zwiers L.-H."/>
            <person name="Turgeon B."/>
            <person name="Goodwin S."/>
            <person name="Spatafora J."/>
            <person name="Crous P."/>
            <person name="Grigoriev I."/>
        </authorList>
    </citation>
    <scope>NUCLEOTIDE SEQUENCE</scope>
    <source>
        <strain evidence="17">CBS 133067</strain>
    </source>
</reference>
<proteinExistence type="inferred from homology"/>